<sequence length="116" mass="12740">MSVLVFKALMAQSKMRWSSGTAQLLLYRAMSAVNHERLSSFFGAFETGLFDLPSQRDLKCHGEFGALAGDENSGKHFGVGHASTAVPAWYVRDLPATIRFLLNRGAMIKPDASYGR</sequence>
<organism evidence="1 2">
    <name type="scientific">Pseudocercospora musae</name>
    <dbReference type="NCBI Taxonomy" id="113226"/>
    <lineage>
        <taxon>Eukaryota</taxon>
        <taxon>Fungi</taxon>
        <taxon>Dikarya</taxon>
        <taxon>Ascomycota</taxon>
        <taxon>Pezizomycotina</taxon>
        <taxon>Dothideomycetes</taxon>
        <taxon>Dothideomycetidae</taxon>
        <taxon>Mycosphaerellales</taxon>
        <taxon>Mycosphaerellaceae</taxon>
        <taxon>Pseudocercospora</taxon>
    </lineage>
</organism>
<keyword evidence="2" id="KW-1185">Reference proteome</keyword>
<proteinExistence type="predicted"/>
<reference evidence="1 2" key="1">
    <citation type="submission" date="2015-07" db="EMBL/GenBank/DDBJ databases">
        <title>Comparative genomics of the Sigatoka disease complex on banana suggests a link between parallel evolutionary changes in Pseudocercospora fijiensis and Pseudocercospora eumusae and increased virulence on the banana host.</title>
        <authorList>
            <person name="Chang T.-C."/>
            <person name="Salvucci A."/>
            <person name="Crous P.W."/>
            <person name="Stergiopoulos I."/>
        </authorList>
    </citation>
    <scope>NUCLEOTIDE SEQUENCE [LARGE SCALE GENOMIC DNA]</scope>
    <source>
        <strain evidence="1 2">CBS 116634</strain>
    </source>
</reference>
<evidence type="ECO:0000313" key="2">
    <source>
        <dbReference type="Proteomes" id="UP000073492"/>
    </source>
</evidence>
<name>A0A139IDD1_9PEZI</name>
<gene>
    <name evidence="1" type="ORF">AC579_4226</name>
</gene>
<protein>
    <submittedName>
        <fullName evidence="1">Uncharacterized protein</fullName>
    </submittedName>
</protein>
<dbReference type="Proteomes" id="UP000073492">
    <property type="component" value="Unassembled WGS sequence"/>
</dbReference>
<accession>A0A139IDD1</accession>
<dbReference type="AlphaFoldDB" id="A0A139IDD1"/>
<dbReference type="EMBL" id="LFZO01000145">
    <property type="protein sequence ID" value="KXT12615.1"/>
    <property type="molecule type" value="Genomic_DNA"/>
</dbReference>
<comment type="caution">
    <text evidence="1">The sequence shown here is derived from an EMBL/GenBank/DDBJ whole genome shotgun (WGS) entry which is preliminary data.</text>
</comment>
<evidence type="ECO:0000313" key="1">
    <source>
        <dbReference type="EMBL" id="KXT12615.1"/>
    </source>
</evidence>